<dbReference type="Pfam" id="PF05192">
    <property type="entry name" value="MutS_III"/>
    <property type="match status" value="1"/>
</dbReference>
<dbReference type="SUPFAM" id="SSF53150">
    <property type="entry name" value="DNA repair protein MutS, domain II"/>
    <property type="match status" value="1"/>
</dbReference>
<dbReference type="InterPro" id="IPR000432">
    <property type="entry name" value="DNA_mismatch_repair_MutS_C"/>
</dbReference>
<dbReference type="Gene3D" id="3.40.50.300">
    <property type="entry name" value="P-loop containing nucleotide triphosphate hydrolases"/>
    <property type="match status" value="1"/>
</dbReference>
<dbReference type="NCBIfam" id="TIGR01070">
    <property type="entry name" value="mutS1"/>
    <property type="match status" value="1"/>
</dbReference>
<dbReference type="InterPro" id="IPR007695">
    <property type="entry name" value="DNA_mismatch_repair_MutS-lik_N"/>
</dbReference>
<dbReference type="GO" id="GO:0140664">
    <property type="term" value="F:ATP-dependent DNA damage sensor activity"/>
    <property type="evidence" value="ECO:0007669"/>
    <property type="project" value="InterPro"/>
</dbReference>
<dbReference type="InterPro" id="IPR005748">
    <property type="entry name" value="DNA_mismatch_repair_MutS"/>
</dbReference>
<evidence type="ECO:0000256" key="8">
    <source>
        <dbReference type="ARBA" id="ARBA00024647"/>
    </source>
</evidence>
<evidence type="ECO:0000256" key="5">
    <source>
        <dbReference type="ARBA" id="ARBA00022840"/>
    </source>
</evidence>
<dbReference type="Gene3D" id="1.10.1420.10">
    <property type="match status" value="2"/>
</dbReference>
<evidence type="ECO:0000313" key="13">
    <source>
        <dbReference type="EMBL" id="OUM89744.1"/>
    </source>
</evidence>
<evidence type="ECO:0000256" key="2">
    <source>
        <dbReference type="ARBA" id="ARBA00021982"/>
    </source>
</evidence>
<dbReference type="EMBL" id="LZRT01000036">
    <property type="protein sequence ID" value="OUM89744.1"/>
    <property type="molecule type" value="Genomic_DNA"/>
</dbReference>
<dbReference type="GO" id="GO:0003684">
    <property type="term" value="F:damaged DNA binding"/>
    <property type="evidence" value="ECO:0007669"/>
    <property type="project" value="UniProtKB-UniRule"/>
</dbReference>
<dbReference type="SMART" id="SM00534">
    <property type="entry name" value="MUTSac"/>
    <property type="match status" value="1"/>
</dbReference>
<dbReference type="CDD" id="cd03284">
    <property type="entry name" value="ABC_MutS1"/>
    <property type="match status" value="1"/>
</dbReference>
<dbReference type="InterPro" id="IPR036678">
    <property type="entry name" value="MutS_con_dom_sf"/>
</dbReference>
<dbReference type="GO" id="GO:0005524">
    <property type="term" value="F:ATP binding"/>
    <property type="evidence" value="ECO:0007669"/>
    <property type="project" value="UniProtKB-UniRule"/>
</dbReference>
<dbReference type="Gene3D" id="3.30.420.110">
    <property type="entry name" value="MutS, connector domain"/>
    <property type="match status" value="1"/>
</dbReference>
<keyword evidence="11" id="KW-0175">Coiled coil</keyword>
<accession>A0A1Y3PRT5</accession>
<dbReference type="HAMAP" id="MF_00096">
    <property type="entry name" value="MutS"/>
    <property type="match status" value="1"/>
</dbReference>
<dbReference type="InterPro" id="IPR007861">
    <property type="entry name" value="DNA_mismatch_repair_MutS_clamp"/>
</dbReference>
<gene>
    <name evidence="9" type="primary">mutS</name>
    <name evidence="13" type="ORF">BAA01_02495</name>
</gene>
<reference evidence="14" key="1">
    <citation type="submission" date="2016-06" db="EMBL/GenBank/DDBJ databases">
        <authorList>
            <person name="Nascimento L."/>
            <person name="Pereira R.V."/>
            <person name="Martins L.F."/>
            <person name="Quaggio R.B."/>
            <person name="Silva A.M."/>
            <person name="Setubal J.C."/>
        </authorList>
    </citation>
    <scope>NUCLEOTIDE SEQUENCE [LARGE SCALE GENOMIC DNA]</scope>
</reference>
<dbReference type="GO" id="GO:0005829">
    <property type="term" value="C:cytosol"/>
    <property type="evidence" value="ECO:0007669"/>
    <property type="project" value="TreeGrafter"/>
</dbReference>
<dbReference type="InterPro" id="IPR007860">
    <property type="entry name" value="DNA_mmatch_repair_MutS_con_dom"/>
</dbReference>
<evidence type="ECO:0000256" key="10">
    <source>
        <dbReference type="RuleBase" id="RU003756"/>
    </source>
</evidence>
<dbReference type="PANTHER" id="PTHR11361:SF34">
    <property type="entry name" value="DNA MISMATCH REPAIR PROTEIN MSH1, MITOCHONDRIAL"/>
    <property type="match status" value="1"/>
</dbReference>
<dbReference type="SUPFAM" id="SSF55271">
    <property type="entry name" value="DNA repair protein MutS, domain I"/>
    <property type="match status" value="1"/>
</dbReference>
<dbReference type="GO" id="GO:0006298">
    <property type="term" value="P:mismatch repair"/>
    <property type="evidence" value="ECO:0007669"/>
    <property type="project" value="UniProtKB-UniRule"/>
</dbReference>
<comment type="similarity">
    <text evidence="1 9 10">Belongs to the DNA mismatch repair MutS family.</text>
</comment>
<keyword evidence="6 9" id="KW-0238">DNA-binding</keyword>
<proteinExistence type="inferred from homology"/>
<feature type="domain" description="DNA mismatch repair proteins mutS family" evidence="12">
    <location>
        <begin position="685"/>
        <end position="701"/>
    </location>
</feature>
<dbReference type="PIRSF" id="PIRSF037677">
    <property type="entry name" value="DNA_mis_repair_Msh6"/>
    <property type="match status" value="1"/>
</dbReference>
<comment type="caution">
    <text evidence="13">The sequence shown here is derived from an EMBL/GenBank/DDBJ whole genome shotgun (WGS) entry which is preliminary data.</text>
</comment>
<protein>
    <recommendedName>
        <fullName evidence="2 9">DNA mismatch repair protein MutS</fullName>
    </recommendedName>
</protein>
<dbReference type="SMART" id="SM00533">
    <property type="entry name" value="MUTSd"/>
    <property type="match status" value="1"/>
</dbReference>
<dbReference type="InterPro" id="IPR007696">
    <property type="entry name" value="DNA_mismatch_repair_MutS_core"/>
</dbReference>
<evidence type="ECO:0000256" key="1">
    <source>
        <dbReference type="ARBA" id="ARBA00006271"/>
    </source>
</evidence>
<dbReference type="Pfam" id="PF05190">
    <property type="entry name" value="MutS_IV"/>
    <property type="match status" value="1"/>
</dbReference>
<keyword evidence="4 9" id="KW-0227">DNA damage</keyword>
<evidence type="ECO:0000256" key="6">
    <source>
        <dbReference type="ARBA" id="ARBA00023125"/>
    </source>
</evidence>
<dbReference type="PANTHER" id="PTHR11361">
    <property type="entry name" value="DNA MISMATCH REPAIR PROTEIN MUTS FAMILY MEMBER"/>
    <property type="match status" value="1"/>
</dbReference>
<dbReference type="Pfam" id="PF05188">
    <property type="entry name" value="MutS_II"/>
    <property type="match status" value="1"/>
</dbReference>
<keyword evidence="5 9" id="KW-0067">ATP-binding</keyword>
<dbReference type="NCBIfam" id="NF003810">
    <property type="entry name" value="PRK05399.1"/>
    <property type="match status" value="1"/>
</dbReference>
<dbReference type="Proteomes" id="UP000196475">
    <property type="component" value="Unassembled WGS sequence"/>
</dbReference>
<dbReference type="SUPFAM" id="SSF48334">
    <property type="entry name" value="DNA repair protein MutS, domain III"/>
    <property type="match status" value="1"/>
</dbReference>
<dbReference type="PROSITE" id="PS00486">
    <property type="entry name" value="DNA_MISMATCH_REPAIR_2"/>
    <property type="match status" value="1"/>
</dbReference>
<dbReference type="InterPro" id="IPR036187">
    <property type="entry name" value="DNA_mismatch_repair_MutS_sf"/>
</dbReference>
<dbReference type="Gene3D" id="3.40.1170.10">
    <property type="entry name" value="DNA repair protein MutS, domain I"/>
    <property type="match status" value="1"/>
</dbReference>
<dbReference type="InterPro" id="IPR016151">
    <property type="entry name" value="DNA_mismatch_repair_MutS_N"/>
</dbReference>
<dbReference type="InterPro" id="IPR017261">
    <property type="entry name" value="DNA_mismatch_repair_MutS/MSH"/>
</dbReference>
<feature type="coiled-coil region" evidence="11">
    <location>
        <begin position="502"/>
        <end position="529"/>
    </location>
</feature>
<dbReference type="SUPFAM" id="SSF52540">
    <property type="entry name" value="P-loop containing nucleoside triphosphate hydrolases"/>
    <property type="match status" value="1"/>
</dbReference>
<evidence type="ECO:0000259" key="12">
    <source>
        <dbReference type="PROSITE" id="PS00486"/>
    </source>
</evidence>
<sequence length="877" mass="99066">MGTNTTGKLTPMMEQYFSMKEAYPDAFLFFRLGDFYELFFDDAIQAAEVLGLTLTSRGTMGDQPIPMCGVPHHSSDTYIEQLIELGYKVAICEQVEDPKTAKGVVRREVVQVITPGTWLGKEGKGNAYICSIFMEEDHFYLAAGDLGTGELELVRQPMSLEGVLDECARYQPREILLSDIIKTSARHAIEERFMGLITSVAPPDEEESQRLLATWLVDQPSLEPAARRTIGQLLYYWQETQKRVLRHFRLSLVEATQFLLMDGFTVRNLELFERLSGEKKATLLDHLDRTATIMGARRLRQWLAKPLVDQKQIEQRLDAVEELVKDPMRREEIRRSLRQVYDLERIATRVAMGIASPKDLLALKQSLEQVPFLRANCLSSASSTLRQLGAELDPCVPIRELIERAIDPAAPAQFQEGRVIRDGYDPQLDELRQIARDGKKWIAELEAKEREATGIKSLKIGFNKVFGYYIEVTKANFALVPLDRYQRKQTLANAERYVTEELKERERLILEAEEKLAELENQRFVEVREQVAAYTHRIHSLARNLAVLDLYATFAEISVQERYVRPVFTTEQHLEIAEGRHPVVEKMLPAQTFVANDTKMDENCRILLLTGPNMAGKSTYMRQVALIAILAQIGCFVPATRAVLPLFDRFFTRIGASDDLASGQSTFMVEMNEIRLTTTQATKNSLVIIDELGRGTSTEDGMAIAQAVIEYLHDQIRCLSLVSTHYHELAELESTLQGLKNVSMAVEETEKEVLFLRRLVEGPASKSYGIYCAKLAGLPASIIERAEQLLEEYTSSRPQAGTEAAAPVEARGEVAAAAHGDAEVAFQQLSLFGEAEPIQESQVQEILDRLRKLDLDRTTPLQALQILYQLKRKGGWI</sequence>
<dbReference type="FunFam" id="1.10.1420.10:FF:000007">
    <property type="entry name" value="DNA mismatch repair protein MutS"/>
    <property type="match status" value="1"/>
</dbReference>
<keyword evidence="3 9" id="KW-0547">Nucleotide-binding</keyword>
<comment type="function">
    <text evidence="8 9">This protein is involved in the repair of mismatches in DNA. It is possible that it carries out the mismatch recognition step. This protein has a weak ATPase activity.</text>
</comment>
<name>A0A1Y3PRT5_9BACI</name>
<dbReference type="AlphaFoldDB" id="A0A1Y3PRT5"/>
<organism evidence="13 14">
    <name type="scientific">Bacillus thermozeamaize</name>
    <dbReference type="NCBI Taxonomy" id="230954"/>
    <lineage>
        <taxon>Bacteria</taxon>
        <taxon>Bacillati</taxon>
        <taxon>Bacillota</taxon>
        <taxon>Bacilli</taxon>
        <taxon>Bacillales</taxon>
        <taxon>Bacillaceae</taxon>
        <taxon>Bacillus</taxon>
    </lineage>
</organism>
<feature type="binding site" evidence="9">
    <location>
        <begin position="611"/>
        <end position="618"/>
    </location>
    <ligand>
        <name>ATP</name>
        <dbReference type="ChEBI" id="CHEBI:30616"/>
    </ligand>
</feature>
<evidence type="ECO:0000256" key="3">
    <source>
        <dbReference type="ARBA" id="ARBA00022741"/>
    </source>
</evidence>
<dbReference type="FunFam" id="3.40.1170.10:FF:000001">
    <property type="entry name" value="DNA mismatch repair protein MutS"/>
    <property type="match status" value="1"/>
</dbReference>
<dbReference type="FunFam" id="3.40.50.300:FF:000870">
    <property type="entry name" value="MutS protein homolog 4"/>
    <property type="match status" value="1"/>
</dbReference>
<evidence type="ECO:0000256" key="11">
    <source>
        <dbReference type="SAM" id="Coils"/>
    </source>
</evidence>
<dbReference type="InterPro" id="IPR027417">
    <property type="entry name" value="P-loop_NTPase"/>
</dbReference>
<dbReference type="Pfam" id="PF01624">
    <property type="entry name" value="MutS_I"/>
    <property type="match status" value="1"/>
</dbReference>
<dbReference type="GO" id="GO:0030983">
    <property type="term" value="F:mismatched DNA binding"/>
    <property type="evidence" value="ECO:0007669"/>
    <property type="project" value="InterPro"/>
</dbReference>
<evidence type="ECO:0000256" key="4">
    <source>
        <dbReference type="ARBA" id="ARBA00022763"/>
    </source>
</evidence>
<dbReference type="Pfam" id="PF00488">
    <property type="entry name" value="MutS_V"/>
    <property type="match status" value="1"/>
</dbReference>
<dbReference type="InterPro" id="IPR045076">
    <property type="entry name" value="MutS"/>
</dbReference>
<evidence type="ECO:0000256" key="9">
    <source>
        <dbReference type="HAMAP-Rule" id="MF_00096"/>
    </source>
</evidence>
<evidence type="ECO:0000256" key="7">
    <source>
        <dbReference type="ARBA" id="ARBA00023204"/>
    </source>
</evidence>
<keyword evidence="7 9" id="KW-0234">DNA repair</keyword>
<dbReference type="Gene3D" id="6.10.140.430">
    <property type="match status" value="1"/>
</dbReference>
<evidence type="ECO:0000313" key="14">
    <source>
        <dbReference type="Proteomes" id="UP000196475"/>
    </source>
</evidence>